<dbReference type="Proteomes" id="UP000002774">
    <property type="component" value="Chromosome"/>
</dbReference>
<name>H1YGW5_9SPHI</name>
<proteinExistence type="predicted"/>
<feature type="domain" description="IPT/TIG" evidence="1">
    <location>
        <begin position="39"/>
        <end position="100"/>
    </location>
</feature>
<evidence type="ECO:0000313" key="2">
    <source>
        <dbReference type="EMBL" id="EHQ26394.1"/>
    </source>
</evidence>
<keyword evidence="3" id="KW-1185">Reference proteome</keyword>
<organism evidence="2 3">
    <name type="scientific">Mucilaginibacter paludis DSM 18603</name>
    <dbReference type="NCBI Taxonomy" id="714943"/>
    <lineage>
        <taxon>Bacteria</taxon>
        <taxon>Pseudomonadati</taxon>
        <taxon>Bacteroidota</taxon>
        <taxon>Sphingobacteriia</taxon>
        <taxon>Sphingobacteriales</taxon>
        <taxon>Sphingobacteriaceae</taxon>
        <taxon>Mucilaginibacter</taxon>
    </lineage>
</organism>
<dbReference type="AlphaFoldDB" id="H1YGW5"/>
<accession>H1YGW5</accession>
<dbReference type="InterPro" id="IPR014756">
    <property type="entry name" value="Ig_E-set"/>
</dbReference>
<dbReference type="InterPro" id="IPR002909">
    <property type="entry name" value="IPT_dom"/>
</dbReference>
<dbReference type="HOGENOM" id="CLU_034925_0_0_10"/>
<sequence length="537" mass="57202">MKSFLKFMICALLFLQACKKDVQNSSELSVSGFGAVAFASGDAISVYGSGFDPLADNNTVLFNGVKGEVATATPNRLQVIAPVLVSSGKITVTVHGKSVTCAQSYTIVNVLQGTYNDNFILTADKKYLLRGDVVFNSKLSVEPGTIIYGEKATHGSLTAKDIDFSGSADKPIIFTSDQPAGSRFPGDWKGVIIGAENPNNTGTQVPNGIFQYVRIEYAGYHNATGAGSGLNINLTPGSIYKYIQVSYSSGAGITMTALNGGFINHIIAFGCLADDFRVSGTAIKAQFGLGLKDPYFADSFYKGNGITTVGTTNNQFSNFTLVGYNPDARNILNLGPTVNSDAGSGILLGNAFSPKGEQLYASDFIAIYNSVIAASWQSGVAIVSSQNTNLNNYENEGGYARIFIRNCFFAGTSPAQLPVRGGMFGRIDEKSVKGGFITDGIQPKRVIFGQVNDTTKVLSFSQQKDDLGINGLADYSHLNDPTLLPANGSILLKGAIFPSGSDADSPFFDKNVVYIGAFGTEDWTKNWSSFNPQDNKY</sequence>
<dbReference type="STRING" id="714943.Mucpa_2261"/>
<dbReference type="PROSITE" id="PS51257">
    <property type="entry name" value="PROKAR_LIPOPROTEIN"/>
    <property type="match status" value="1"/>
</dbReference>
<protein>
    <recommendedName>
        <fullName evidence="1">IPT/TIG domain-containing protein</fullName>
    </recommendedName>
</protein>
<dbReference type="eggNOG" id="COG5492">
    <property type="taxonomic scope" value="Bacteria"/>
</dbReference>
<reference evidence="2" key="1">
    <citation type="submission" date="2011-09" db="EMBL/GenBank/DDBJ databases">
        <title>The permanent draft genome of Mucilaginibacter paludis DSM 18603.</title>
        <authorList>
            <consortium name="US DOE Joint Genome Institute (JGI-PGF)"/>
            <person name="Lucas S."/>
            <person name="Han J."/>
            <person name="Lapidus A."/>
            <person name="Bruce D."/>
            <person name="Goodwin L."/>
            <person name="Pitluck S."/>
            <person name="Peters L."/>
            <person name="Kyrpides N."/>
            <person name="Mavromatis K."/>
            <person name="Ivanova N."/>
            <person name="Mikhailova N."/>
            <person name="Held B."/>
            <person name="Detter J.C."/>
            <person name="Tapia R."/>
            <person name="Han C."/>
            <person name="Land M."/>
            <person name="Hauser L."/>
            <person name="Markowitz V."/>
            <person name="Cheng J.-F."/>
            <person name="Hugenholtz P."/>
            <person name="Woyke T."/>
            <person name="Wu D."/>
            <person name="Tindall B."/>
            <person name="Brambilla E."/>
            <person name="Klenk H.-P."/>
            <person name="Eisen J.A."/>
        </authorList>
    </citation>
    <scope>NUCLEOTIDE SEQUENCE [LARGE SCALE GENOMIC DNA]</scope>
    <source>
        <strain evidence="2">DSM 18603</strain>
    </source>
</reference>
<dbReference type="SUPFAM" id="SSF81296">
    <property type="entry name" value="E set domains"/>
    <property type="match status" value="1"/>
</dbReference>
<dbReference type="OrthoDB" id="1521716at2"/>
<evidence type="ECO:0000259" key="1">
    <source>
        <dbReference type="Pfam" id="PF01833"/>
    </source>
</evidence>
<dbReference type="InterPro" id="IPR013783">
    <property type="entry name" value="Ig-like_fold"/>
</dbReference>
<dbReference type="EMBL" id="CM001403">
    <property type="protein sequence ID" value="EHQ26394.1"/>
    <property type="molecule type" value="Genomic_DNA"/>
</dbReference>
<gene>
    <name evidence="2" type="ORF">Mucpa_2261</name>
</gene>
<dbReference type="Pfam" id="PF01833">
    <property type="entry name" value="TIG"/>
    <property type="match status" value="1"/>
</dbReference>
<dbReference type="Gene3D" id="2.60.40.10">
    <property type="entry name" value="Immunoglobulins"/>
    <property type="match status" value="1"/>
</dbReference>
<evidence type="ECO:0000313" key="3">
    <source>
        <dbReference type="Proteomes" id="UP000002774"/>
    </source>
</evidence>